<organism evidence="1">
    <name type="scientific">viral metagenome</name>
    <dbReference type="NCBI Taxonomy" id="1070528"/>
    <lineage>
        <taxon>unclassified sequences</taxon>
        <taxon>metagenomes</taxon>
        <taxon>organismal metagenomes</taxon>
    </lineage>
</organism>
<evidence type="ECO:0000313" key="1">
    <source>
        <dbReference type="EMBL" id="QJA56997.1"/>
    </source>
</evidence>
<protein>
    <submittedName>
        <fullName evidence="1">Uncharacterized protein</fullName>
    </submittedName>
</protein>
<dbReference type="EMBL" id="MT141249">
    <property type="protein sequence ID" value="QJA56997.1"/>
    <property type="molecule type" value="Genomic_DNA"/>
</dbReference>
<accession>A0A6M3IIY3</accession>
<reference evidence="1" key="1">
    <citation type="submission" date="2020-03" db="EMBL/GenBank/DDBJ databases">
        <title>The deep terrestrial virosphere.</title>
        <authorList>
            <person name="Holmfeldt K."/>
            <person name="Nilsson E."/>
            <person name="Simone D."/>
            <person name="Lopez-Fernandez M."/>
            <person name="Wu X."/>
            <person name="de Brujin I."/>
            <person name="Lundin D."/>
            <person name="Andersson A."/>
            <person name="Bertilsson S."/>
            <person name="Dopson M."/>
        </authorList>
    </citation>
    <scope>NUCLEOTIDE SEQUENCE</scope>
    <source>
        <strain evidence="1">MM415B01744</strain>
    </source>
</reference>
<dbReference type="AlphaFoldDB" id="A0A6M3IIY3"/>
<gene>
    <name evidence="1" type="ORF">MM415B01744_0002</name>
</gene>
<proteinExistence type="predicted"/>
<sequence length="176" mass="19382">MDEVERITEHLKKAGAEVRPGSDLPEDVRAEIDEKARNMPQGKVGVEVHRLADEQVYVYDDERLTLTIPIPSVPIFMAFVDELAKLDNSEGLNYSLTAIARAFWLLHQKPNGMTGPRVPKPKDHEAIKFLAKRIPSADVALGSLPKALYGLIAYSIGKKKVADTPTSAESPKPSPE</sequence>
<name>A0A6M3IIY3_9ZZZZ</name>